<evidence type="ECO:0000256" key="2">
    <source>
        <dbReference type="SAM" id="Phobius"/>
    </source>
</evidence>
<keyword evidence="2" id="KW-0472">Membrane</keyword>
<comment type="caution">
    <text evidence="3">The sequence shown here is derived from an EMBL/GenBank/DDBJ whole genome shotgun (WGS) entry which is preliminary data.</text>
</comment>
<gene>
    <name evidence="3" type="ORF">H0H81_007086</name>
</gene>
<keyword evidence="2" id="KW-1133">Transmembrane helix</keyword>
<dbReference type="AlphaFoldDB" id="A0A9P7K527"/>
<dbReference type="EMBL" id="JABCKI010005900">
    <property type="protein sequence ID" value="KAG5636719.1"/>
    <property type="molecule type" value="Genomic_DNA"/>
</dbReference>
<dbReference type="Proteomes" id="UP000717328">
    <property type="component" value="Unassembled WGS sequence"/>
</dbReference>
<name>A0A9P7K527_9AGAR</name>
<organism evidence="3 4">
    <name type="scientific">Sphagnurus paluster</name>
    <dbReference type="NCBI Taxonomy" id="117069"/>
    <lineage>
        <taxon>Eukaryota</taxon>
        <taxon>Fungi</taxon>
        <taxon>Dikarya</taxon>
        <taxon>Basidiomycota</taxon>
        <taxon>Agaricomycotina</taxon>
        <taxon>Agaricomycetes</taxon>
        <taxon>Agaricomycetidae</taxon>
        <taxon>Agaricales</taxon>
        <taxon>Tricholomatineae</taxon>
        <taxon>Lyophyllaceae</taxon>
        <taxon>Sphagnurus</taxon>
    </lineage>
</organism>
<feature type="compositionally biased region" description="Low complexity" evidence="1">
    <location>
        <begin position="151"/>
        <end position="179"/>
    </location>
</feature>
<feature type="compositionally biased region" description="Basic and acidic residues" evidence="1">
    <location>
        <begin position="132"/>
        <end position="141"/>
    </location>
</feature>
<sequence length="232" mass="24323">MKSARPSPTDGPATTTNQAKNNIGLIAGAVAGGVAVTLIVAAAVYCCQCRRLARGQSNFSIDDEGPAMAAQHGPIIPFVDGTGVNAPGRESVGIPSVLRTPDLNSRQILPPLASPYGSPSVYMSGYSVNEERHSSIPRDLNRTNGVPDRTSQYASGTSSSAYAASDSASPLSVPSSSSAGKVERQLLVANDLNEDGRGGLGRVIPQTEAEMLEMRRQMQLMKMQIDHLTLSV</sequence>
<reference evidence="3" key="1">
    <citation type="submission" date="2021-02" db="EMBL/GenBank/DDBJ databases">
        <authorList>
            <person name="Nieuwenhuis M."/>
            <person name="Van De Peppel L.J.J."/>
        </authorList>
    </citation>
    <scope>NUCLEOTIDE SEQUENCE</scope>
    <source>
        <strain evidence="3">D49</strain>
    </source>
</reference>
<keyword evidence="2" id="KW-0812">Transmembrane</keyword>
<evidence type="ECO:0000313" key="3">
    <source>
        <dbReference type="EMBL" id="KAG5636719.1"/>
    </source>
</evidence>
<protein>
    <submittedName>
        <fullName evidence="3">Uncharacterized protein</fullName>
    </submittedName>
</protein>
<proteinExistence type="predicted"/>
<feature type="transmembrane region" description="Helical" evidence="2">
    <location>
        <begin position="23"/>
        <end position="47"/>
    </location>
</feature>
<feature type="region of interest" description="Disordered" evidence="1">
    <location>
        <begin position="132"/>
        <end position="180"/>
    </location>
</feature>
<accession>A0A9P7K527</accession>
<reference evidence="3" key="2">
    <citation type="submission" date="2021-10" db="EMBL/GenBank/DDBJ databases">
        <title>Phylogenomics reveals ancestral predisposition of the termite-cultivated fungus Termitomyces towards a domesticated lifestyle.</title>
        <authorList>
            <person name="Auxier B."/>
            <person name="Grum-Grzhimaylo A."/>
            <person name="Cardenas M.E."/>
            <person name="Lodge J.D."/>
            <person name="Laessoe T."/>
            <person name="Pedersen O."/>
            <person name="Smith M.E."/>
            <person name="Kuyper T.W."/>
            <person name="Franco-Molano E.A."/>
            <person name="Baroni T.J."/>
            <person name="Aanen D.K."/>
        </authorList>
    </citation>
    <scope>NUCLEOTIDE SEQUENCE</scope>
    <source>
        <strain evidence="3">D49</strain>
    </source>
</reference>
<evidence type="ECO:0000256" key="1">
    <source>
        <dbReference type="SAM" id="MobiDB-lite"/>
    </source>
</evidence>
<evidence type="ECO:0000313" key="4">
    <source>
        <dbReference type="Proteomes" id="UP000717328"/>
    </source>
</evidence>
<keyword evidence="4" id="KW-1185">Reference proteome</keyword>